<dbReference type="InterPro" id="IPR050122">
    <property type="entry name" value="RTK"/>
</dbReference>
<dbReference type="InterPro" id="IPR000719">
    <property type="entry name" value="Prot_kinase_dom"/>
</dbReference>
<dbReference type="InterPro" id="IPR001245">
    <property type="entry name" value="Ser-Thr/Tyr_kinase_cat_dom"/>
</dbReference>
<proteinExistence type="predicted"/>
<evidence type="ECO:0000313" key="12">
    <source>
        <dbReference type="Proteomes" id="UP000241769"/>
    </source>
</evidence>
<dbReference type="GO" id="GO:0004714">
    <property type="term" value="F:transmembrane receptor protein tyrosine kinase activity"/>
    <property type="evidence" value="ECO:0007669"/>
    <property type="project" value="TreeGrafter"/>
</dbReference>
<evidence type="ECO:0000259" key="10">
    <source>
        <dbReference type="PROSITE" id="PS50221"/>
    </source>
</evidence>
<dbReference type="GO" id="GO:0007169">
    <property type="term" value="P:cell surface receptor protein tyrosine kinase signaling pathway"/>
    <property type="evidence" value="ECO:0007669"/>
    <property type="project" value="TreeGrafter"/>
</dbReference>
<dbReference type="PROSITE" id="PS51450">
    <property type="entry name" value="LRR"/>
    <property type="match status" value="1"/>
</dbReference>
<dbReference type="InterPro" id="IPR032675">
    <property type="entry name" value="LRR_dom_sf"/>
</dbReference>
<dbReference type="Gene3D" id="3.80.10.10">
    <property type="entry name" value="Ribonuclease Inhibitor"/>
    <property type="match status" value="2"/>
</dbReference>
<dbReference type="PROSITE" id="PS50221">
    <property type="entry name" value="GAIN_B"/>
    <property type="match status" value="1"/>
</dbReference>
<evidence type="ECO:0000256" key="3">
    <source>
        <dbReference type="ARBA" id="ARBA00022692"/>
    </source>
</evidence>
<evidence type="ECO:0000256" key="4">
    <source>
        <dbReference type="ARBA" id="ARBA00022737"/>
    </source>
</evidence>
<keyword evidence="6 8" id="KW-0472">Membrane</keyword>
<keyword evidence="11" id="KW-0418">Kinase</keyword>
<comment type="caution">
    <text evidence="11">The sequence shown here is derived from an EMBL/GenBank/DDBJ whole genome shotgun (WGS) entry which is preliminary data.</text>
</comment>
<keyword evidence="2" id="KW-0433">Leucine-rich repeat</keyword>
<dbReference type="PRINTS" id="PR00109">
    <property type="entry name" value="TYRKINASE"/>
</dbReference>
<keyword evidence="12" id="KW-1185">Reference proteome</keyword>
<evidence type="ECO:0000259" key="9">
    <source>
        <dbReference type="PROSITE" id="PS50011"/>
    </source>
</evidence>
<evidence type="ECO:0000256" key="7">
    <source>
        <dbReference type="ARBA" id="ARBA00023157"/>
    </source>
</evidence>
<dbReference type="InParanoid" id="A0A2P6NT85"/>
<feature type="transmembrane region" description="Helical" evidence="8">
    <location>
        <begin position="1458"/>
        <end position="1482"/>
    </location>
</feature>
<accession>A0A2P6NT85</accession>
<dbReference type="InterPro" id="IPR057244">
    <property type="entry name" value="GAIN_B"/>
</dbReference>
<dbReference type="InterPro" id="IPR011009">
    <property type="entry name" value="Kinase-like_dom_sf"/>
</dbReference>
<dbReference type="SUPFAM" id="SSF52047">
    <property type="entry name" value="RNI-like"/>
    <property type="match status" value="1"/>
</dbReference>
<organism evidence="11 12">
    <name type="scientific">Planoprotostelium fungivorum</name>
    <dbReference type="NCBI Taxonomy" id="1890364"/>
    <lineage>
        <taxon>Eukaryota</taxon>
        <taxon>Amoebozoa</taxon>
        <taxon>Evosea</taxon>
        <taxon>Variosea</taxon>
        <taxon>Cavosteliida</taxon>
        <taxon>Cavosteliaceae</taxon>
        <taxon>Planoprotostelium</taxon>
    </lineage>
</organism>
<dbReference type="Proteomes" id="UP000241769">
    <property type="component" value="Unassembled WGS sequence"/>
</dbReference>
<dbReference type="PANTHER" id="PTHR24416:SF617">
    <property type="entry name" value="RET ONCOGENE, ISOFORM A"/>
    <property type="match status" value="1"/>
</dbReference>
<sequence>MLQVQHGASPFVLCVVLQRVSHFTPKNDSAFDIYLSAIHNRMKSIGFLSFVLLGVCLAEDFSLGPNNWTWISGVSNYSYVLLPGEYNDDSATIFNTYISNISFVAAGHVIFNNVSLTISTNQSILLKGISFYNTTIQTTSDLSSVSQCLFNNSTWTDDTATSTIISCDFTDATLQTENNTLSVSHSQFTRGHASFNSSALTLDDCNFHALSITVSVSKSVVIIDSTFEGDSDRDVDWVMPADLLVRNVTMMRGLHSNFQTNLPVTVLIDNSTIGHWMDDSSSPRYSITFRNHSTISVDRIAHSDLYRLTLEESQVSFAKLFTLSSLSLDFTPDNSTNLWTMISLVQTQLYWQNIAQWPSSLSSTISTVTMVRVYVDIIPASFLPPYSLKTLSVKNGEIGGSFPAWTSLRTLELIDTKFGGKFPFLPDLQNLYVSGCHFTSFYNTPPLAFQSNCSITDNSPTVLADDTPRWIQYSCGVQVMYVDYVQPATAGGSVSIIGANLVGTVGLSVLQNYTVINDTHAYAYVPSGTGRVFGRIGNGVLSTIFPIIYNEPNVTSIYLNSSFNVTQSIFELSNDVTSLHLYFLYGVYSISFSEPSIPLSLSFHFDVPGTIIQGGTISLGQYNSFSIHGNLTIIDTSIDTAQDSHPGPLIYSDPVPQDISPYPFYASDVQFGIQMSRSIKLVGDAIFFRCNFTGDFKSTSIATIYVYDSVYNSSRMNLSTLPSQTIQIRSCTFSSDVSRPNPESNNQDKRQVMVSPVTIGGSGGTTATFVSVTTAEVHVNDTLFIVTSGDYDSLCLKGTGGNNLSRLFIYNSTMINCTANSFSEVRAISSDIMLAMTTDYNATVSIYNTTVSFETSYKSPILLLFTPISLVRCMWNLSIYNESQVTGAYTCPINQFYISDSTLSSDGFDFTLTTSFRSKNSTINATVDYSTMENVMELEISYSQLSVWPFTTALSASLLSLNLSHNDISLVGNISGISVVDLSYNEITTFPYFSGVSQLDVRGNQISGEYSLTTFLMQVFDLIIRIDFVNDEYAGSLYCLMDTDYPLSRYLPWAESMCDSHFFVVDGTSAYTDGGYFTINGRGLDERISGIRVDNSSFTSEIIYNNGSVAHISIANGPEGQWINGTLYRSVGQSVSIKRSGSSSVSRAFTARRGGTRCPGQFCSACPNGTSYPLNNFAEIVNYISAAPESSCVHVDYAIIVDLAVTNVTRWSYCSTLLRAGLRLNDFNLQRTYVCVPLEDVIPLIDFPLSLSRGVVESLFTYDTIRPLYSGNASQLTPFFTLLDALVRNQLYNYTQPIAISSDYIKLSIEKIARVPELSTAVRVGDTATVVFSREVLSKSPEGFMVVDLLTFNPFAFVNQSIVGQILGVELLDTSLQVVNVSGLNDPVTFTMPLSSPPSSGMTCLHWSQRDESWMPDGCTTLSVSNVSVMCSCNHFTNFTYGVPIQKPSQPSSSINPAVIIVPVVVGSLLLLVLIMAILFVVRRKRRGLEQEFELDSTDMRSYCTLEEESIRVERKNGQVCHGTMKGMTAVTLLRQSGSTREMLSEYQIHKNAHHPNIVQTFGTYYYEFGCHLVVEDTPMGLASDVFKSARYHSLTQENKTSICLQIASAIHYLHSNNIVHGMIRSKSVLLKEQGPHSVIAKLCDFSHASDASREAIVREDVRWQAPEQIEKQKTRTNTDVWSFGIFMWEVFEKGATPFDGMSEKEAIQSICKGVWNDPPSSWTAKNLSVYQRCVIVDEKKRYTAKEITEGLSPQKESPKELDYVPKDRVDIIRMSRQDGKPLIYED</sequence>
<evidence type="ECO:0000256" key="2">
    <source>
        <dbReference type="ARBA" id="ARBA00022614"/>
    </source>
</evidence>
<dbReference type="PROSITE" id="PS50011">
    <property type="entry name" value="PROTEIN_KINASE_DOM"/>
    <property type="match status" value="1"/>
</dbReference>
<evidence type="ECO:0000256" key="8">
    <source>
        <dbReference type="SAM" id="Phobius"/>
    </source>
</evidence>
<dbReference type="STRING" id="1890364.A0A2P6NT85"/>
<dbReference type="GO" id="GO:0043235">
    <property type="term" value="C:receptor complex"/>
    <property type="evidence" value="ECO:0007669"/>
    <property type="project" value="TreeGrafter"/>
</dbReference>
<feature type="domain" description="Protein kinase" evidence="9">
    <location>
        <begin position="1506"/>
        <end position="1765"/>
    </location>
</feature>
<dbReference type="Pfam" id="PF07714">
    <property type="entry name" value="PK_Tyr_Ser-Thr"/>
    <property type="match status" value="1"/>
</dbReference>
<dbReference type="Gene3D" id="1.10.510.10">
    <property type="entry name" value="Transferase(Phosphotransferase) domain 1"/>
    <property type="match status" value="1"/>
</dbReference>
<comment type="subcellular location">
    <subcellularLocation>
        <location evidence="1">Membrane</location>
    </subcellularLocation>
</comment>
<reference evidence="11 12" key="1">
    <citation type="journal article" date="2018" name="Genome Biol. Evol.">
        <title>Multiple Roots of Fruiting Body Formation in Amoebozoa.</title>
        <authorList>
            <person name="Hillmann F."/>
            <person name="Forbes G."/>
            <person name="Novohradska S."/>
            <person name="Ferling I."/>
            <person name="Riege K."/>
            <person name="Groth M."/>
            <person name="Westermann M."/>
            <person name="Marz M."/>
            <person name="Spaller T."/>
            <person name="Winckler T."/>
            <person name="Schaap P."/>
            <person name="Glockner G."/>
        </authorList>
    </citation>
    <scope>NUCLEOTIDE SEQUENCE [LARGE SCALE GENOMIC DNA]</scope>
    <source>
        <strain evidence="11 12">Jena</strain>
    </source>
</reference>
<keyword evidence="5 8" id="KW-1133">Transmembrane helix</keyword>
<keyword evidence="7" id="KW-1015">Disulfide bond</keyword>
<protein>
    <submittedName>
        <fullName evidence="11">Tyrosine-protein kinase CSK</fullName>
    </submittedName>
</protein>
<dbReference type="GO" id="GO:0005886">
    <property type="term" value="C:plasma membrane"/>
    <property type="evidence" value="ECO:0007669"/>
    <property type="project" value="TreeGrafter"/>
</dbReference>
<keyword evidence="3 8" id="KW-0812">Transmembrane</keyword>
<dbReference type="InterPro" id="IPR001611">
    <property type="entry name" value="Leu-rich_rpt"/>
</dbReference>
<dbReference type="InterPro" id="IPR046338">
    <property type="entry name" value="GAIN_dom_sf"/>
</dbReference>
<dbReference type="SUPFAM" id="SSF56112">
    <property type="entry name" value="Protein kinase-like (PK-like)"/>
    <property type="match status" value="1"/>
</dbReference>
<dbReference type="GO" id="GO:0005524">
    <property type="term" value="F:ATP binding"/>
    <property type="evidence" value="ECO:0007669"/>
    <property type="project" value="InterPro"/>
</dbReference>
<name>A0A2P6NT85_9EUKA</name>
<evidence type="ECO:0000256" key="6">
    <source>
        <dbReference type="ARBA" id="ARBA00023136"/>
    </source>
</evidence>
<dbReference type="SMART" id="SM00303">
    <property type="entry name" value="GPS"/>
    <property type="match status" value="1"/>
</dbReference>
<evidence type="ECO:0000256" key="1">
    <source>
        <dbReference type="ARBA" id="ARBA00004370"/>
    </source>
</evidence>
<dbReference type="InterPro" id="IPR000203">
    <property type="entry name" value="GPS"/>
</dbReference>
<gene>
    <name evidence="11" type="ORF">PROFUN_01444</name>
</gene>
<keyword evidence="11" id="KW-0808">Transferase</keyword>
<feature type="domain" description="GAIN-B" evidence="10">
    <location>
        <begin position="1296"/>
        <end position="1449"/>
    </location>
</feature>
<dbReference type="PANTHER" id="PTHR24416">
    <property type="entry name" value="TYROSINE-PROTEIN KINASE RECEPTOR"/>
    <property type="match status" value="1"/>
</dbReference>
<dbReference type="Gene3D" id="2.60.220.50">
    <property type="match status" value="1"/>
</dbReference>
<dbReference type="EMBL" id="MDYQ01000022">
    <property type="protein sequence ID" value="PRP87182.1"/>
    <property type="molecule type" value="Genomic_DNA"/>
</dbReference>
<dbReference type="Pfam" id="PF01825">
    <property type="entry name" value="GPS"/>
    <property type="match status" value="1"/>
</dbReference>
<evidence type="ECO:0000313" key="11">
    <source>
        <dbReference type="EMBL" id="PRP87182.1"/>
    </source>
</evidence>
<keyword evidence="4" id="KW-0677">Repeat</keyword>
<evidence type="ECO:0000256" key="5">
    <source>
        <dbReference type="ARBA" id="ARBA00022989"/>
    </source>
</evidence>